<comment type="caution">
    <text evidence="2">The sequence shown here is derived from an EMBL/GenBank/DDBJ whole genome shotgun (WGS) entry which is preliminary data.</text>
</comment>
<feature type="transmembrane region" description="Helical" evidence="1">
    <location>
        <begin position="20"/>
        <end position="42"/>
    </location>
</feature>
<dbReference type="AlphaFoldDB" id="A0A1B7Z134"/>
<keyword evidence="1" id="KW-1133">Transmembrane helix</keyword>
<organism evidence="2 3">
    <name type="scientific">Maribacter hydrothermalis</name>
    <dbReference type="NCBI Taxonomy" id="1836467"/>
    <lineage>
        <taxon>Bacteria</taxon>
        <taxon>Pseudomonadati</taxon>
        <taxon>Bacteroidota</taxon>
        <taxon>Flavobacteriia</taxon>
        <taxon>Flavobacteriales</taxon>
        <taxon>Flavobacteriaceae</taxon>
        <taxon>Maribacter</taxon>
    </lineage>
</organism>
<reference evidence="3" key="1">
    <citation type="submission" date="2016-06" db="EMBL/GenBank/DDBJ databases">
        <authorList>
            <person name="Zhan P."/>
        </authorList>
    </citation>
    <scope>NUCLEOTIDE SEQUENCE [LARGE SCALE GENOMIC DNA]</scope>
    <source>
        <strain evidence="3">T28</strain>
    </source>
</reference>
<name>A0A1B7Z134_9FLAO</name>
<evidence type="ECO:0000313" key="2">
    <source>
        <dbReference type="EMBL" id="OBR36394.1"/>
    </source>
</evidence>
<keyword evidence="1" id="KW-0472">Membrane</keyword>
<keyword evidence="3" id="KW-1185">Reference proteome</keyword>
<evidence type="ECO:0000256" key="1">
    <source>
        <dbReference type="SAM" id="Phobius"/>
    </source>
</evidence>
<proteinExistence type="predicted"/>
<sequence>MSAKKWTKIEKPEGFKNTRIAVTLYIKAYFQAVVRSLLMVAVRTMTKMDIKNRFKPKLLL</sequence>
<dbReference type="EMBL" id="LZFP01000045">
    <property type="protein sequence ID" value="OBR36394.1"/>
    <property type="molecule type" value="Genomic_DNA"/>
</dbReference>
<accession>A0A1B7Z134</accession>
<evidence type="ECO:0000313" key="3">
    <source>
        <dbReference type="Proteomes" id="UP000092164"/>
    </source>
</evidence>
<keyword evidence="1" id="KW-0812">Transmembrane</keyword>
<dbReference type="Proteomes" id="UP000092164">
    <property type="component" value="Unassembled WGS sequence"/>
</dbReference>
<protein>
    <submittedName>
        <fullName evidence="2">Uncharacterized protein</fullName>
    </submittedName>
</protein>
<dbReference type="KEGG" id="mart:BTR34_12250"/>
<gene>
    <name evidence="2" type="ORF">A9200_08140</name>
</gene>